<keyword evidence="9 12" id="KW-1133">Transmembrane helix</keyword>
<comment type="similarity">
    <text evidence="2">Belongs to the HupC/HyaC/HydC family.</text>
</comment>
<evidence type="ECO:0000256" key="3">
    <source>
        <dbReference type="ARBA" id="ARBA00022448"/>
    </source>
</evidence>
<dbReference type="InterPro" id="IPR016174">
    <property type="entry name" value="Di-haem_cyt_TM"/>
</dbReference>
<comment type="caution">
    <text evidence="14">The sequence shown here is derived from an EMBL/GenBank/DDBJ whole genome shotgun (WGS) entry which is preliminary data.</text>
</comment>
<dbReference type="Pfam" id="PF01292">
    <property type="entry name" value="Ni_hydr_CYTB"/>
    <property type="match status" value="1"/>
</dbReference>
<feature type="transmembrane region" description="Helical" evidence="12">
    <location>
        <begin position="19"/>
        <end position="39"/>
    </location>
</feature>
<organism evidence="14 15">
    <name type="scientific">Sinimarinibacterium thermocellulolyticum</name>
    <dbReference type="NCBI Taxonomy" id="3170016"/>
    <lineage>
        <taxon>Bacteria</taxon>
        <taxon>Pseudomonadati</taxon>
        <taxon>Pseudomonadota</taxon>
        <taxon>Gammaproteobacteria</taxon>
        <taxon>Nevskiales</taxon>
        <taxon>Nevskiaceae</taxon>
        <taxon>Sinimarinibacterium</taxon>
    </lineage>
</organism>
<evidence type="ECO:0000256" key="2">
    <source>
        <dbReference type="ARBA" id="ARBA00008622"/>
    </source>
</evidence>
<keyword evidence="4" id="KW-1003">Cell membrane</keyword>
<evidence type="ECO:0000259" key="13">
    <source>
        <dbReference type="Pfam" id="PF01292"/>
    </source>
</evidence>
<keyword evidence="15" id="KW-1185">Reference proteome</keyword>
<keyword evidence="8" id="KW-0249">Electron transport</keyword>
<proteinExistence type="inferred from homology"/>
<name>A0ABV2ABM2_9GAMM</name>
<evidence type="ECO:0000256" key="9">
    <source>
        <dbReference type="ARBA" id="ARBA00022989"/>
    </source>
</evidence>
<keyword evidence="3" id="KW-0813">Transport</keyword>
<comment type="subcellular location">
    <subcellularLocation>
        <location evidence="1">Cell membrane</location>
        <topology evidence="1">Multi-pass membrane protein</topology>
    </subcellularLocation>
</comment>
<evidence type="ECO:0000256" key="11">
    <source>
        <dbReference type="ARBA" id="ARBA00023136"/>
    </source>
</evidence>
<evidence type="ECO:0000256" key="4">
    <source>
        <dbReference type="ARBA" id="ARBA00022475"/>
    </source>
</evidence>
<evidence type="ECO:0000256" key="10">
    <source>
        <dbReference type="ARBA" id="ARBA00023004"/>
    </source>
</evidence>
<evidence type="ECO:0000256" key="7">
    <source>
        <dbReference type="ARBA" id="ARBA00022723"/>
    </source>
</evidence>
<dbReference type="InterPro" id="IPR051542">
    <property type="entry name" value="Hydrogenase_cytochrome"/>
</dbReference>
<keyword evidence="10" id="KW-0408">Iron</keyword>
<evidence type="ECO:0000256" key="5">
    <source>
        <dbReference type="ARBA" id="ARBA00022617"/>
    </source>
</evidence>
<sequence>MNTPDHCQQKLVWDVPTRLFHWLNAACVLALMAIGLVILNAGALDVSNDGKVALKTLHVWIGYVFALNLMMRIVWAFVGGHYARWRQILPGGAGYLSALRDYLAAFAAGRSEPWLGHNPAGRLAIGVLLILLTMQAVTGLVLAGTDLFYPPLGAWIAQSIAAPGVDPSTLVPYATALYDAEAYARMRELREPVVNLHVWGFYLLLAMSLLHMIAVVVTEIREGGNLVSAMITGRKTLRGQPRDAESDATDREPG</sequence>
<feature type="domain" description="Cytochrome b561 bacterial/Ni-hydrogenase" evidence="13">
    <location>
        <begin position="12"/>
        <end position="233"/>
    </location>
</feature>
<evidence type="ECO:0000256" key="1">
    <source>
        <dbReference type="ARBA" id="ARBA00004651"/>
    </source>
</evidence>
<gene>
    <name evidence="14" type="ORF">ABSH63_11580</name>
</gene>
<evidence type="ECO:0000256" key="6">
    <source>
        <dbReference type="ARBA" id="ARBA00022692"/>
    </source>
</evidence>
<feature type="transmembrane region" description="Helical" evidence="12">
    <location>
        <begin position="123"/>
        <end position="143"/>
    </location>
</feature>
<dbReference type="InterPro" id="IPR000516">
    <property type="entry name" value="Ni-dep_Hydgase_cyt-B"/>
</dbReference>
<dbReference type="InterPro" id="IPR011577">
    <property type="entry name" value="Cyt_b561_bac/Ni-Hgenase"/>
</dbReference>
<dbReference type="SUPFAM" id="SSF81342">
    <property type="entry name" value="Transmembrane di-heme cytochromes"/>
    <property type="match status" value="1"/>
</dbReference>
<evidence type="ECO:0000313" key="15">
    <source>
        <dbReference type="Proteomes" id="UP001465331"/>
    </source>
</evidence>
<dbReference type="PANTHER" id="PTHR30485">
    <property type="entry name" value="NI/FE-HYDROGENASE 1 B-TYPE CYTOCHROME SUBUNIT"/>
    <property type="match status" value="1"/>
</dbReference>
<evidence type="ECO:0000256" key="8">
    <source>
        <dbReference type="ARBA" id="ARBA00022982"/>
    </source>
</evidence>
<keyword evidence="11 12" id="KW-0472">Membrane</keyword>
<dbReference type="Gene3D" id="1.20.950.20">
    <property type="entry name" value="Transmembrane di-heme cytochromes, Chain C"/>
    <property type="match status" value="1"/>
</dbReference>
<accession>A0ABV2ABM2</accession>
<dbReference type="Proteomes" id="UP001465331">
    <property type="component" value="Unassembled WGS sequence"/>
</dbReference>
<feature type="transmembrane region" description="Helical" evidence="12">
    <location>
        <begin position="59"/>
        <end position="78"/>
    </location>
</feature>
<evidence type="ECO:0000256" key="12">
    <source>
        <dbReference type="SAM" id="Phobius"/>
    </source>
</evidence>
<dbReference type="EMBL" id="JBEPIJ010000013">
    <property type="protein sequence ID" value="MES0874642.1"/>
    <property type="molecule type" value="Genomic_DNA"/>
</dbReference>
<dbReference type="RefSeq" id="WP_352889922.1">
    <property type="nucleotide sequence ID" value="NZ_JBEPIJ010000013.1"/>
</dbReference>
<dbReference type="PRINTS" id="PR00161">
    <property type="entry name" value="NIHGNASECYTB"/>
</dbReference>
<dbReference type="PANTHER" id="PTHR30485:SF2">
    <property type="entry name" value="BLL0597 PROTEIN"/>
    <property type="match status" value="1"/>
</dbReference>
<keyword evidence="5" id="KW-0349">Heme</keyword>
<protein>
    <submittedName>
        <fullName evidence="14">Cytochrome b/b6 domain-containing protein</fullName>
    </submittedName>
</protein>
<evidence type="ECO:0000313" key="14">
    <source>
        <dbReference type="EMBL" id="MES0874642.1"/>
    </source>
</evidence>
<keyword evidence="7" id="KW-0479">Metal-binding</keyword>
<reference evidence="14 15" key="1">
    <citation type="submission" date="2024-06" db="EMBL/GenBank/DDBJ databases">
        <authorList>
            <person name="Li Z."/>
            <person name="Jiang Y."/>
        </authorList>
    </citation>
    <scope>NUCLEOTIDE SEQUENCE [LARGE SCALE GENOMIC DNA]</scope>
    <source>
        <strain evidence="14 15">HSW-8</strain>
    </source>
</reference>
<feature type="transmembrane region" description="Helical" evidence="12">
    <location>
        <begin position="196"/>
        <end position="217"/>
    </location>
</feature>
<keyword evidence="6 12" id="KW-0812">Transmembrane</keyword>